<dbReference type="RefSeq" id="WP_079638726.1">
    <property type="nucleotide sequence ID" value="NZ_FUYP01000011.1"/>
</dbReference>
<accession>A0A1T5CUM9</accession>
<organism evidence="1 2">
    <name type="scientific">Sphingopyxis flava</name>
    <dbReference type="NCBI Taxonomy" id="1507287"/>
    <lineage>
        <taxon>Bacteria</taxon>
        <taxon>Pseudomonadati</taxon>
        <taxon>Pseudomonadota</taxon>
        <taxon>Alphaproteobacteria</taxon>
        <taxon>Sphingomonadales</taxon>
        <taxon>Sphingomonadaceae</taxon>
        <taxon>Sphingopyxis</taxon>
    </lineage>
</organism>
<dbReference type="AlphaFoldDB" id="A0A1T5CUM9"/>
<gene>
    <name evidence="1" type="ORF">SAMN06295937_1011125</name>
</gene>
<protein>
    <submittedName>
        <fullName evidence="1">Uncharacterized protein</fullName>
    </submittedName>
</protein>
<dbReference type="EMBL" id="FUYP01000011">
    <property type="protein sequence ID" value="SKB63041.1"/>
    <property type="molecule type" value="Genomic_DNA"/>
</dbReference>
<proteinExistence type="predicted"/>
<evidence type="ECO:0000313" key="1">
    <source>
        <dbReference type="EMBL" id="SKB63041.1"/>
    </source>
</evidence>
<evidence type="ECO:0000313" key="2">
    <source>
        <dbReference type="Proteomes" id="UP000190044"/>
    </source>
</evidence>
<reference evidence="2" key="1">
    <citation type="submission" date="2017-02" db="EMBL/GenBank/DDBJ databases">
        <authorList>
            <person name="Varghese N."/>
            <person name="Submissions S."/>
        </authorList>
    </citation>
    <scope>NUCLEOTIDE SEQUENCE [LARGE SCALE GENOMIC DNA]</scope>
    <source>
        <strain evidence="2">R11H</strain>
    </source>
</reference>
<dbReference type="Proteomes" id="UP000190044">
    <property type="component" value="Unassembled WGS sequence"/>
</dbReference>
<sequence length="171" mass="19493">MKITLDRKALRALVDDDPEFELELKSALLSELGRRFYEKDARRLLEVAQPELLSAVMRAVQEDSDIQGKIEHALQARLVRRSSDWYSRFQPSPEVKAEIQKLVDAHKSAVIDDAVAQISKAYSDAIAKAVADVDVESRIEKRVNRLTDEEINRRAKEMFDAKMAEMKALLP</sequence>
<name>A0A1T5CUM9_9SPHN</name>
<keyword evidence="2" id="KW-1185">Reference proteome</keyword>